<gene>
    <name evidence="1" type="ORF">RPERSI_LOCUS14660</name>
</gene>
<protein>
    <submittedName>
        <fullName evidence="1">10903_t:CDS:1</fullName>
    </submittedName>
</protein>
<name>A0ACA9QKS7_9GLOM</name>
<evidence type="ECO:0000313" key="2">
    <source>
        <dbReference type="Proteomes" id="UP000789920"/>
    </source>
</evidence>
<accession>A0ACA9QKS7</accession>
<proteinExistence type="predicted"/>
<reference evidence="1" key="1">
    <citation type="submission" date="2021-06" db="EMBL/GenBank/DDBJ databases">
        <authorList>
            <person name="Kallberg Y."/>
            <person name="Tangrot J."/>
            <person name="Rosling A."/>
        </authorList>
    </citation>
    <scope>NUCLEOTIDE SEQUENCE</scope>
    <source>
        <strain evidence="1">MA461A</strain>
    </source>
</reference>
<dbReference type="Proteomes" id="UP000789920">
    <property type="component" value="Unassembled WGS sequence"/>
</dbReference>
<keyword evidence="2" id="KW-1185">Reference proteome</keyword>
<organism evidence="1 2">
    <name type="scientific">Racocetra persica</name>
    <dbReference type="NCBI Taxonomy" id="160502"/>
    <lineage>
        <taxon>Eukaryota</taxon>
        <taxon>Fungi</taxon>
        <taxon>Fungi incertae sedis</taxon>
        <taxon>Mucoromycota</taxon>
        <taxon>Glomeromycotina</taxon>
        <taxon>Glomeromycetes</taxon>
        <taxon>Diversisporales</taxon>
        <taxon>Gigasporaceae</taxon>
        <taxon>Racocetra</taxon>
    </lineage>
</organism>
<evidence type="ECO:0000313" key="1">
    <source>
        <dbReference type="EMBL" id="CAG8755749.1"/>
    </source>
</evidence>
<dbReference type="EMBL" id="CAJVQC010034144">
    <property type="protein sequence ID" value="CAG8755749.1"/>
    <property type="molecule type" value="Genomic_DNA"/>
</dbReference>
<comment type="caution">
    <text evidence="1">The sequence shown here is derived from an EMBL/GenBank/DDBJ whole genome shotgun (WGS) entry which is preliminary data.</text>
</comment>
<sequence length="121" mass="14293">MNEEKNIYPASYLDRLNNLITNQFNHLCPIKKDFRLTLSGISRLVMLDRYSQKDKERKTLQIGDIVLTVIKPDPKFPSREIEEEFAANIDPDLLYQEHPRQIIKPDFAVEKPLELYYEQIA</sequence>